<dbReference type="CDD" id="cd00130">
    <property type="entry name" value="PAS"/>
    <property type="match status" value="2"/>
</dbReference>
<dbReference type="InterPro" id="IPR006189">
    <property type="entry name" value="CHASE_dom"/>
</dbReference>
<accession>A0A1H6AAP0</accession>
<evidence type="ECO:0000313" key="11">
    <source>
        <dbReference type="EMBL" id="SEG44816.1"/>
    </source>
</evidence>
<evidence type="ECO:0000256" key="3">
    <source>
        <dbReference type="ARBA" id="ARBA00022553"/>
    </source>
</evidence>
<dbReference type="SMART" id="SM00086">
    <property type="entry name" value="PAC"/>
    <property type="match status" value="3"/>
</dbReference>
<dbReference type="AlphaFoldDB" id="A0A1H6AAP0"/>
<dbReference type="NCBIfam" id="TIGR00229">
    <property type="entry name" value="sensory_box"/>
    <property type="match status" value="2"/>
</dbReference>
<organism evidence="11 12">
    <name type="scientific">Flavobacterium urumqiense</name>
    <dbReference type="NCBI Taxonomy" id="935224"/>
    <lineage>
        <taxon>Bacteria</taxon>
        <taxon>Pseudomonadati</taxon>
        <taxon>Bacteroidota</taxon>
        <taxon>Flavobacteriia</taxon>
        <taxon>Flavobacteriales</taxon>
        <taxon>Flavobacteriaceae</taxon>
        <taxon>Flavobacterium</taxon>
    </lineage>
</organism>
<dbReference type="InterPro" id="IPR013655">
    <property type="entry name" value="PAS_fold_3"/>
</dbReference>
<feature type="domain" description="PAC" evidence="9">
    <location>
        <begin position="693"/>
        <end position="744"/>
    </location>
</feature>
<evidence type="ECO:0000259" key="9">
    <source>
        <dbReference type="PROSITE" id="PS50113"/>
    </source>
</evidence>
<dbReference type="PROSITE" id="PS50112">
    <property type="entry name" value="PAS"/>
    <property type="match status" value="2"/>
</dbReference>
<proteinExistence type="predicted"/>
<keyword evidence="6" id="KW-1133">Transmembrane helix</keyword>
<name>A0A1H6AAP0_9FLAO</name>
<dbReference type="PANTHER" id="PTHR43304:SF1">
    <property type="entry name" value="PAC DOMAIN-CONTAINING PROTEIN"/>
    <property type="match status" value="1"/>
</dbReference>
<evidence type="ECO:0000256" key="6">
    <source>
        <dbReference type="SAM" id="Phobius"/>
    </source>
</evidence>
<evidence type="ECO:0000259" key="10">
    <source>
        <dbReference type="PROSITE" id="PS50839"/>
    </source>
</evidence>
<evidence type="ECO:0000256" key="4">
    <source>
        <dbReference type="ARBA" id="ARBA00022679"/>
    </source>
</evidence>
<comment type="catalytic activity">
    <reaction evidence="1">
        <text>ATP + protein L-histidine = ADP + protein N-phospho-L-histidine.</text>
        <dbReference type="EC" id="2.7.13.3"/>
    </reaction>
</comment>
<dbReference type="InterPro" id="IPR001610">
    <property type="entry name" value="PAC"/>
</dbReference>
<dbReference type="EMBL" id="FNVP01000014">
    <property type="protein sequence ID" value="SEG44816.1"/>
    <property type="molecule type" value="Genomic_DNA"/>
</dbReference>
<keyword evidence="12" id="KW-1185">Reference proteome</keyword>
<dbReference type="PRINTS" id="PR00344">
    <property type="entry name" value="BCTRLSENSOR"/>
</dbReference>
<dbReference type="InterPro" id="IPR052162">
    <property type="entry name" value="Sensor_kinase/Photoreceptor"/>
</dbReference>
<dbReference type="SUPFAM" id="SSF55874">
    <property type="entry name" value="ATPase domain of HSP90 chaperone/DNA topoisomerase II/histidine kinase"/>
    <property type="match status" value="1"/>
</dbReference>
<dbReference type="SMART" id="SM01079">
    <property type="entry name" value="CHASE"/>
    <property type="match status" value="1"/>
</dbReference>
<dbReference type="PROSITE" id="PS50839">
    <property type="entry name" value="CHASE"/>
    <property type="match status" value="1"/>
</dbReference>
<dbReference type="PROSITE" id="PS50113">
    <property type="entry name" value="PAC"/>
    <property type="match status" value="2"/>
</dbReference>
<keyword evidence="3" id="KW-0597">Phosphoprotein</keyword>
<evidence type="ECO:0000256" key="2">
    <source>
        <dbReference type="ARBA" id="ARBA00012438"/>
    </source>
</evidence>
<dbReference type="Pfam" id="PF08447">
    <property type="entry name" value="PAS_3"/>
    <property type="match status" value="2"/>
</dbReference>
<dbReference type="Gene3D" id="3.30.565.10">
    <property type="entry name" value="Histidine kinase-like ATPase, C-terminal domain"/>
    <property type="match status" value="1"/>
</dbReference>
<feature type="domain" description="PAS" evidence="8">
    <location>
        <begin position="327"/>
        <end position="398"/>
    </location>
</feature>
<dbReference type="InterPro" id="IPR003594">
    <property type="entry name" value="HATPase_dom"/>
</dbReference>
<dbReference type="InterPro" id="IPR004358">
    <property type="entry name" value="Sig_transdc_His_kin-like_C"/>
</dbReference>
<feature type="transmembrane region" description="Helical" evidence="6">
    <location>
        <begin position="46"/>
        <end position="66"/>
    </location>
</feature>
<dbReference type="SMART" id="SM00387">
    <property type="entry name" value="HATPase_c"/>
    <property type="match status" value="1"/>
</dbReference>
<evidence type="ECO:0000259" key="8">
    <source>
        <dbReference type="PROSITE" id="PS50112"/>
    </source>
</evidence>
<dbReference type="InterPro" id="IPR000700">
    <property type="entry name" value="PAS-assoc_C"/>
</dbReference>
<dbReference type="InterPro" id="IPR035965">
    <property type="entry name" value="PAS-like_dom_sf"/>
</dbReference>
<feature type="transmembrane region" description="Helical" evidence="6">
    <location>
        <begin position="280"/>
        <end position="303"/>
    </location>
</feature>
<feature type="domain" description="CHASE" evidence="10">
    <location>
        <begin position="136"/>
        <end position="225"/>
    </location>
</feature>
<gene>
    <name evidence="11" type="ORF">SAMN04488130_11434</name>
</gene>
<dbReference type="Pfam" id="PF03924">
    <property type="entry name" value="CHASE"/>
    <property type="match status" value="1"/>
</dbReference>
<keyword evidence="5" id="KW-0418">Kinase</keyword>
<evidence type="ECO:0000256" key="5">
    <source>
        <dbReference type="ARBA" id="ARBA00022777"/>
    </source>
</evidence>
<dbReference type="Proteomes" id="UP000236737">
    <property type="component" value="Unassembled WGS sequence"/>
</dbReference>
<dbReference type="PROSITE" id="PS50109">
    <property type="entry name" value="HIS_KIN"/>
    <property type="match status" value="1"/>
</dbReference>
<dbReference type="Pfam" id="PF13426">
    <property type="entry name" value="PAS_9"/>
    <property type="match status" value="1"/>
</dbReference>
<dbReference type="GO" id="GO:0004673">
    <property type="term" value="F:protein histidine kinase activity"/>
    <property type="evidence" value="ECO:0007669"/>
    <property type="project" value="UniProtKB-EC"/>
</dbReference>
<keyword evidence="6" id="KW-0812">Transmembrane</keyword>
<dbReference type="InterPro" id="IPR036890">
    <property type="entry name" value="HATPase_C_sf"/>
</dbReference>
<keyword evidence="6" id="KW-0472">Membrane</keyword>
<dbReference type="InterPro" id="IPR005467">
    <property type="entry name" value="His_kinase_dom"/>
</dbReference>
<evidence type="ECO:0000259" key="7">
    <source>
        <dbReference type="PROSITE" id="PS50109"/>
    </source>
</evidence>
<feature type="domain" description="PAS" evidence="8">
    <location>
        <begin position="617"/>
        <end position="694"/>
    </location>
</feature>
<dbReference type="SUPFAM" id="SSF55785">
    <property type="entry name" value="PYP-like sensor domain (PAS domain)"/>
    <property type="match status" value="3"/>
</dbReference>
<feature type="domain" description="PAC" evidence="9">
    <location>
        <begin position="402"/>
        <end position="454"/>
    </location>
</feature>
<sequence length="972" mass="111904">MVIKLFFLHLSPNIKQLLKAFQIEKMVLKKKWPKFISWFLTRPKTAGVFVFICLSFIIGFTVYQQYRIIKEDERREMSNTLQIVDQNIEQLLKNSYTTTLTLALTINDNGIPQNFEYVGKELMDSNSSIFAVELVPKGVIKYIYPLKGNEAAMNLNLFADSYLKKEALKSIVSQKMYFAGPLKLKQGGTGIVGRFPVFLDKKFWGFSAVIIKLENLLKSSGINSVDNSKYYFQLSKKNPVTLKEVFYLPNKSDFSKKYNISVTIPDGDWKLYLISKHQNYLYYQILIPALFGFIFAAAFGFVINSLLKMPKELQLLVHIQATKLLNSEIKYKSIFDQAAVGIAYIDSCSGNFLEINKQYCNLLGNSEQEMKKRNFQSVTHPDDLEEDSMNLEKLKSGKIREYSMEKRYITKKNAVIWTKLTVSPLWNINEQPTTHIAIIEDISSKKEAEELIKKNETRFKSLFDDSPLPLREEDFSDVKKYLEELNLMCQDIDTVKNYFQKNPKSVIKAHSLIKLISVNKACLKLHMVKTKEELLFNKSTLFNEDSSCCFSQHLLAITQGENNFIFDTIIKNKAGQHRDVNLRWNVIEGYEKSLERIIVSTEDITDRKLSQNVILKSQQRIESLINTIDGIVWECDAKTFAFNFISQKTEKILGYTTEEWLENPNFWTDHIHPEDRNWIIESCALQTSRNLNHDFEYRMIAKNGSVIWLRDIVNVVLENGKAESLCGIMIDITKTKEAEKELNDSFNLVTEQNKRLLNFSYIVSHNLRSHTSNISSIMDLIEISESEQERNEMIQLLKSISNSLNETMLHLNEVINIRTNIGLVSESLNLKQYIDNAQNVLAEQITLNDVSITTEIPKIVMVNYNPAYLESILYNIISNSIRYRHPERKPAISIKWIIENDLTILQISDNGVGIDLVKNADKIFGMYKTFSNNSDAKGIGLFITKNQIDAMGGNITVESEPNIGTTFKIYIQ</sequence>
<dbReference type="EC" id="2.7.13.3" evidence="2"/>
<evidence type="ECO:0000313" key="12">
    <source>
        <dbReference type="Proteomes" id="UP000236737"/>
    </source>
</evidence>
<dbReference type="InterPro" id="IPR000014">
    <property type="entry name" value="PAS"/>
</dbReference>
<dbReference type="Gene3D" id="3.30.450.20">
    <property type="entry name" value="PAS domain"/>
    <property type="match status" value="3"/>
</dbReference>
<reference evidence="12" key="1">
    <citation type="submission" date="2016-10" db="EMBL/GenBank/DDBJ databases">
        <authorList>
            <person name="Varghese N."/>
            <person name="Submissions S."/>
        </authorList>
    </citation>
    <scope>NUCLEOTIDE SEQUENCE [LARGE SCALE GENOMIC DNA]</scope>
    <source>
        <strain evidence="12">CGMCC 1.9230</strain>
    </source>
</reference>
<dbReference type="Pfam" id="PF02518">
    <property type="entry name" value="HATPase_c"/>
    <property type="match status" value="1"/>
</dbReference>
<evidence type="ECO:0000256" key="1">
    <source>
        <dbReference type="ARBA" id="ARBA00000085"/>
    </source>
</evidence>
<dbReference type="PANTHER" id="PTHR43304">
    <property type="entry name" value="PHYTOCHROME-LIKE PROTEIN CPH1"/>
    <property type="match status" value="1"/>
</dbReference>
<feature type="domain" description="Histidine kinase" evidence="7">
    <location>
        <begin position="762"/>
        <end position="972"/>
    </location>
</feature>
<keyword evidence="4" id="KW-0808">Transferase</keyword>
<protein>
    <recommendedName>
        <fullName evidence="2">histidine kinase</fullName>
        <ecNumber evidence="2">2.7.13.3</ecNumber>
    </recommendedName>
</protein>
<dbReference type="SMART" id="SM00091">
    <property type="entry name" value="PAS"/>
    <property type="match status" value="2"/>
</dbReference>